<feature type="binding site" evidence="9">
    <location>
        <begin position="213"/>
        <end position="215"/>
    </location>
    <ligand>
        <name>FMN</name>
        <dbReference type="ChEBI" id="CHEBI:58210"/>
    </ligand>
</feature>
<dbReference type="CDD" id="cd02801">
    <property type="entry name" value="DUS_like_FMN"/>
    <property type="match status" value="1"/>
</dbReference>
<evidence type="ECO:0000256" key="8">
    <source>
        <dbReference type="ARBA" id="ARBA00023002"/>
    </source>
</evidence>
<dbReference type="HAMAP" id="MF_02041">
    <property type="entry name" value="DusA_subfam"/>
    <property type="match status" value="1"/>
</dbReference>
<feature type="binding site" evidence="9">
    <location>
        <position position="72"/>
    </location>
    <ligand>
        <name>FMN</name>
        <dbReference type="ChEBI" id="CHEBI:58210"/>
    </ligand>
</feature>
<keyword evidence="4 9" id="KW-0288">FMN</keyword>
<dbReference type="InterPro" id="IPR004653">
    <property type="entry name" value="DusA"/>
</dbReference>
<dbReference type="EC" id="1.3.1.91" evidence="9"/>
<keyword evidence="5 9" id="KW-0819">tRNA processing</keyword>
<dbReference type="PROSITE" id="PS01136">
    <property type="entry name" value="UPF0034"/>
    <property type="match status" value="1"/>
</dbReference>
<dbReference type="GO" id="GO:0102264">
    <property type="term" value="F:tRNA-dihydrouridine20 synthase activity"/>
    <property type="evidence" value="ECO:0007669"/>
    <property type="project" value="UniProtKB-EC"/>
</dbReference>
<feature type="binding site" evidence="9">
    <location>
        <position position="141"/>
    </location>
    <ligand>
        <name>FMN</name>
        <dbReference type="ChEBI" id="CHEBI:58210"/>
    </ligand>
</feature>
<gene>
    <name evidence="9 11" type="primary">dusA</name>
    <name evidence="11" type="ORF">V6U78_09050</name>
</gene>
<keyword evidence="2 9" id="KW-0820">tRNA-binding</keyword>
<protein>
    <recommendedName>
        <fullName evidence="9">tRNA-dihydrouridine(20/20a) synthase</fullName>
        <ecNumber evidence="9">1.3.1.91</ecNumber>
    </recommendedName>
    <alternativeName>
        <fullName evidence="9">U20-specific dihydrouridine synthase</fullName>
        <shortName evidence="9">U20-specific Dus</shortName>
    </alternativeName>
    <alternativeName>
        <fullName evidence="9">tRNA-dihydrouridine synthase A</fullName>
    </alternativeName>
</protein>
<comment type="similarity">
    <text evidence="9">Belongs to the Dus family. DusA subfamily.</text>
</comment>
<keyword evidence="6 9" id="KW-0521">NADP</keyword>
<evidence type="ECO:0000256" key="7">
    <source>
        <dbReference type="ARBA" id="ARBA00022884"/>
    </source>
</evidence>
<feature type="site" description="Interacts with tRNA" evidence="9">
    <location>
        <position position="188"/>
    </location>
</feature>
<evidence type="ECO:0000313" key="11">
    <source>
        <dbReference type="EMBL" id="MFK7161181.1"/>
    </source>
</evidence>
<dbReference type="Gene3D" id="1.20.120.1460">
    <property type="match status" value="1"/>
</dbReference>
<comment type="catalytic activity">
    <reaction evidence="9">
        <text>5,6-dihydrouridine(20a) in tRNA + NADP(+) = uridine(20a) in tRNA + NADPH + H(+)</text>
        <dbReference type="Rhea" id="RHEA:53344"/>
        <dbReference type="Rhea" id="RHEA-COMP:13535"/>
        <dbReference type="Rhea" id="RHEA-COMP:13536"/>
        <dbReference type="ChEBI" id="CHEBI:15378"/>
        <dbReference type="ChEBI" id="CHEBI:57783"/>
        <dbReference type="ChEBI" id="CHEBI:58349"/>
        <dbReference type="ChEBI" id="CHEBI:65315"/>
        <dbReference type="ChEBI" id="CHEBI:74443"/>
    </reaction>
</comment>
<keyword evidence="7 9" id="KW-0694">RNA-binding</keyword>
<comment type="caution">
    <text evidence="11">The sequence shown here is derived from an EMBL/GenBank/DDBJ whole genome shotgun (WGS) entry which is preliminary data.</text>
</comment>
<dbReference type="NCBIfam" id="TIGR00742">
    <property type="entry name" value="yjbN"/>
    <property type="match status" value="1"/>
</dbReference>
<accession>A0ABW8PYX1</accession>
<dbReference type="PANTHER" id="PTHR42907">
    <property type="entry name" value="FMN-LINKED OXIDOREDUCTASES SUPERFAMILY PROTEIN"/>
    <property type="match status" value="1"/>
</dbReference>
<evidence type="ECO:0000256" key="1">
    <source>
        <dbReference type="ARBA" id="ARBA00001917"/>
    </source>
</evidence>
<comment type="catalytic activity">
    <reaction evidence="9">
        <text>5,6-dihydrouridine(20) in tRNA + NADP(+) = uridine(20) in tRNA + NADPH + H(+)</text>
        <dbReference type="Rhea" id="RHEA:53336"/>
        <dbReference type="Rhea" id="RHEA-COMP:13533"/>
        <dbReference type="Rhea" id="RHEA-COMP:13534"/>
        <dbReference type="ChEBI" id="CHEBI:15378"/>
        <dbReference type="ChEBI" id="CHEBI:57783"/>
        <dbReference type="ChEBI" id="CHEBI:58349"/>
        <dbReference type="ChEBI" id="CHEBI:65315"/>
        <dbReference type="ChEBI" id="CHEBI:74443"/>
        <dbReference type="EC" id="1.3.1.91"/>
    </reaction>
</comment>
<evidence type="ECO:0000256" key="6">
    <source>
        <dbReference type="ARBA" id="ARBA00022857"/>
    </source>
</evidence>
<keyword evidence="3 9" id="KW-0285">Flavoprotein</keyword>
<evidence type="ECO:0000256" key="4">
    <source>
        <dbReference type="ARBA" id="ARBA00022643"/>
    </source>
</evidence>
<dbReference type="RefSeq" id="WP_405339626.1">
    <property type="nucleotide sequence ID" value="NZ_JBANFI010000005.1"/>
</dbReference>
<evidence type="ECO:0000259" key="10">
    <source>
        <dbReference type="Pfam" id="PF01207"/>
    </source>
</evidence>
<evidence type="ECO:0000256" key="9">
    <source>
        <dbReference type="HAMAP-Rule" id="MF_02041"/>
    </source>
</evidence>
<comment type="cofactor">
    <cofactor evidence="1 9">
        <name>FMN</name>
        <dbReference type="ChEBI" id="CHEBI:58210"/>
    </cofactor>
</comment>
<keyword evidence="8 9" id="KW-0560">Oxidoreductase</keyword>
<dbReference type="InterPro" id="IPR013785">
    <property type="entry name" value="Aldolase_TIM"/>
</dbReference>
<feature type="site" description="Interacts with tRNA; defines subfamily-specific binding signature" evidence="9">
    <location>
        <position position="304"/>
    </location>
</feature>
<keyword evidence="12" id="KW-1185">Reference proteome</keyword>
<feature type="binding site" evidence="9">
    <location>
        <position position="173"/>
    </location>
    <ligand>
        <name>FMN</name>
        <dbReference type="ChEBI" id="CHEBI:58210"/>
    </ligand>
</feature>
<sequence>MSHLAWAGQAYPAFSVAPMLDVTDRHFRYFLRLLSRQTLLYSEMVTTGALLYGKQPERYLDFSAEEQPVALQLGGSDPKALAECAQRAEQWGYAEVNLNVGCPSDRVQNNKIGACLMAEPVLVAACFQAMQAATSLPVTIKCRIGIDDQDEYQHLEDFITQVAAAGCQIFIVHARKAWLKGLSPKENREVPPLNYQRVYQLKREHPDLVIALNGGLTDLDQCQTALEQVDSVMLGRAIWQHPWLLAQVDAQIFAGPESSLTQHQAIQAYLPYVEQRLLAGDRFNPMLRPLLGVFQGVRGAKQFRRYLSEQGHRAGAGPEVIEQALALVPSSLD</sequence>
<dbReference type="Proteomes" id="UP001621714">
    <property type="component" value="Unassembled WGS sequence"/>
</dbReference>
<feature type="site" description="Interacts with tRNA" evidence="9">
    <location>
        <position position="99"/>
    </location>
</feature>
<organism evidence="11 12">
    <name type="scientific">Marinospirillum alkalitolerans</name>
    <dbReference type="NCBI Taxonomy" id="3123374"/>
    <lineage>
        <taxon>Bacteria</taxon>
        <taxon>Pseudomonadati</taxon>
        <taxon>Pseudomonadota</taxon>
        <taxon>Gammaproteobacteria</taxon>
        <taxon>Oceanospirillales</taxon>
        <taxon>Oceanospirillaceae</taxon>
        <taxon>Marinospirillum</taxon>
    </lineage>
</organism>
<proteinExistence type="inferred from homology"/>
<comment type="catalytic activity">
    <reaction evidence="9">
        <text>5,6-dihydrouridine(20a) in tRNA + NAD(+) = uridine(20a) in tRNA + NADH + H(+)</text>
        <dbReference type="Rhea" id="RHEA:53348"/>
        <dbReference type="Rhea" id="RHEA-COMP:13535"/>
        <dbReference type="Rhea" id="RHEA-COMP:13536"/>
        <dbReference type="ChEBI" id="CHEBI:15378"/>
        <dbReference type="ChEBI" id="CHEBI:57540"/>
        <dbReference type="ChEBI" id="CHEBI:57945"/>
        <dbReference type="ChEBI" id="CHEBI:65315"/>
        <dbReference type="ChEBI" id="CHEBI:74443"/>
    </reaction>
</comment>
<comment type="function">
    <text evidence="9">Catalyzes the synthesis of 5,6-dihydrouridine (D), a modified base found in the D-loop of most tRNAs, via the reduction of the C5-C6 double bond in target uridines. Specifically modifies U20 and U20a in tRNAs.</text>
</comment>
<dbReference type="NCBIfam" id="NF008774">
    <property type="entry name" value="PRK11815.1"/>
    <property type="match status" value="1"/>
</dbReference>
<name>A0ABW8PYX1_9GAMM</name>
<dbReference type="InterPro" id="IPR035587">
    <property type="entry name" value="DUS-like_FMN-bd"/>
</dbReference>
<evidence type="ECO:0000256" key="2">
    <source>
        <dbReference type="ARBA" id="ARBA00022555"/>
    </source>
</evidence>
<dbReference type="Pfam" id="PF01207">
    <property type="entry name" value="Dus"/>
    <property type="match status" value="1"/>
</dbReference>
<dbReference type="PANTHER" id="PTHR42907:SF1">
    <property type="entry name" value="FMN-LINKED OXIDOREDUCTASES SUPERFAMILY PROTEIN"/>
    <property type="match status" value="1"/>
</dbReference>
<evidence type="ECO:0000256" key="5">
    <source>
        <dbReference type="ARBA" id="ARBA00022694"/>
    </source>
</evidence>
<comment type="caution">
    <text evidence="9">Lacks conserved residue(s) required for the propagation of feature annotation.</text>
</comment>
<dbReference type="Gene3D" id="3.20.20.70">
    <property type="entry name" value="Aldolase class I"/>
    <property type="match status" value="1"/>
</dbReference>
<dbReference type="EMBL" id="JBANFI010000005">
    <property type="protein sequence ID" value="MFK7161181.1"/>
    <property type="molecule type" value="Genomic_DNA"/>
</dbReference>
<feature type="domain" description="DUS-like FMN-binding" evidence="10">
    <location>
        <begin position="16"/>
        <end position="320"/>
    </location>
</feature>
<evidence type="ECO:0000256" key="3">
    <source>
        <dbReference type="ARBA" id="ARBA00022630"/>
    </source>
</evidence>
<dbReference type="SUPFAM" id="SSF51395">
    <property type="entry name" value="FMN-linked oxidoreductases"/>
    <property type="match status" value="1"/>
</dbReference>
<dbReference type="InterPro" id="IPR018517">
    <property type="entry name" value="tRNA_hU_synthase_CS"/>
</dbReference>
<feature type="binding site" evidence="9">
    <location>
        <begin position="235"/>
        <end position="236"/>
    </location>
    <ligand>
        <name>FMN</name>
        <dbReference type="ChEBI" id="CHEBI:58210"/>
    </ligand>
</feature>
<comment type="catalytic activity">
    <reaction evidence="9">
        <text>5,6-dihydrouridine(20) in tRNA + NAD(+) = uridine(20) in tRNA + NADH + H(+)</text>
        <dbReference type="Rhea" id="RHEA:53340"/>
        <dbReference type="Rhea" id="RHEA-COMP:13533"/>
        <dbReference type="Rhea" id="RHEA-COMP:13534"/>
        <dbReference type="ChEBI" id="CHEBI:15378"/>
        <dbReference type="ChEBI" id="CHEBI:57540"/>
        <dbReference type="ChEBI" id="CHEBI:57945"/>
        <dbReference type="ChEBI" id="CHEBI:65315"/>
        <dbReference type="ChEBI" id="CHEBI:74443"/>
        <dbReference type="EC" id="1.3.1.91"/>
    </reaction>
</comment>
<evidence type="ECO:0000313" key="12">
    <source>
        <dbReference type="Proteomes" id="UP001621714"/>
    </source>
</evidence>
<feature type="site" description="Interacts with tRNA; defines subfamily-specific binding signature" evidence="9">
    <location>
        <position position="185"/>
    </location>
</feature>
<feature type="binding site" evidence="9">
    <location>
        <begin position="18"/>
        <end position="20"/>
    </location>
    <ligand>
        <name>FMN</name>
        <dbReference type="ChEBI" id="CHEBI:58210"/>
    </ligand>
</feature>
<reference evidence="11 12" key="1">
    <citation type="submission" date="2024-02" db="EMBL/GenBank/DDBJ databases">
        <title>Marinospirillum sp. MEB 164 isolated from Lonar lake sediment.</title>
        <authorList>
            <person name="Joshi A."/>
            <person name="Thite S."/>
        </authorList>
    </citation>
    <scope>NUCLEOTIDE SEQUENCE [LARGE SCALE GENOMIC DNA]</scope>
    <source>
        <strain evidence="11 12">MEB164</strain>
    </source>
</reference>
<feature type="active site" description="Proton donor" evidence="9">
    <location>
        <position position="102"/>
    </location>
</feature>